<sequence>MENELDDLESLPDLFRDTSNEIDFDNSISSESSDDNLIQSLRTQECDQTPKKARKIVANPMKWMCNARKIAHQTGKSYKRKRGENVPERRVKTLKNCNLQ</sequence>
<keyword evidence="3" id="KW-1185">Reference proteome</keyword>
<dbReference type="AlphaFoldDB" id="A0A4Y2L5M6"/>
<protein>
    <submittedName>
        <fullName evidence="2">Uncharacterized protein</fullName>
    </submittedName>
</protein>
<evidence type="ECO:0000256" key="1">
    <source>
        <dbReference type="SAM" id="MobiDB-lite"/>
    </source>
</evidence>
<dbReference type="Proteomes" id="UP000499080">
    <property type="component" value="Unassembled WGS sequence"/>
</dbReference>
<accession>A0A4Y2L5M6</accession>
<proteinExistence type="predicted"/>
<gene>
    <name evidence="2" type="ORF">AVEN_51342_1</name>
</gene>
<feature type="region of interest" description="Disordered" evidence="1">
    <location>
        <begin position="74"/>
        <end position="100"/>
    </location>
</feature>
<evidence type="ECO:0000313" key="2">
    <source>
        <dbReference type="EMBL" id="GBN09719.1"/>
    </source>
</evidence>
<organism evidence="2 3">
    <name type="scientific">Araneus ventricosus</name>
    <name type="common">Orbweaver spider</name>
    <name type="synonym">Epeira ventricosa</name>
    <dbReference type="NCBI Taxonomy" id="182803"/>
    <lineage>
        <taxon>Eukaryota</taxon>
        <taxon>Metazoa</taxon>
        <taxon>Ecdysozoa</taxon>
        <taxon>Arthropoda</taxon>
        <taxon>Chelicerata</taxon>
        <taxon>Arachnida</taxon>
        <taxon>Araneae</taxon>
        <taxon>Araneomorphae</taxon>
        <taxon>Entelegynae</taxon>
        <taxon>Araneoidea</taxon>
        <taxon>Araneidae</taxon>
        <taxon>Araneus</taxon>
    </lineage>
</organism>
<reference evidence="2 3" key="1">
    <citation type="journal article" date="2019" name="Sci. Rep.">
        <title>Orb-weaving spider Araneus ventricosus genome elucidates the spidroin gene catalogue.</title>
        <authorList>
            <person name="Kono N."/>
            <person name="Nakamura H."/>
            <person name="Ohtoshi R."/>
            <person name="Moran D.A.P."/>
            <person name="Shinohara A."/>
            <person name="Yoshida Y."/>
            <person name="Fujiwara M."/>
            <person name="Mori M."/>
            <person name="Tomita M."/>
            <person name="Arakawa K."/>
        </authorList>
    </citation>
    <scope>NUCLEOTIDE SEQUENCE [LARGE SCALE GENOMIC DNA]</scope>
</reference>
<comment type="caution">
    <text evidence="2">The sequence shown here is derived from an EMBL/GenBank/DDBJ whole genome shotgun (WGS) entry which is preliminary data.</text>
</comment>
<evidence type="ECO:0000313" key="3">
    <source>
        <dbReference type="Proteomes" id="UP000499080"/>
    </source>
</evidence>
<dbReference type="EMBL" id="BGPR01005387">
    <property type="protein sequence ID" value="GBN09719.1"/>
    <property type="molecule type" value="Genomic_DNA"/>
</dbReference>
<name>A0A4Y2L5M6_ARAVE</name>